<feature type="region of interest" description="Disordered" evidence="1">
    <location>
        <begin position="1"/>
        <end position="30"/>
    </location>
</feature>
<protein>
    <submittedName>
        <fullName evidence="2">Uncharacterized protein</fullName>
    </submittedName>
</protein>
<evidence type="ECO:0000256" key="1">
    <source>
        <dbReference type="SAM" id="MobiDB-lite"/>
    </source>
</evidence>
<accession>A0A4Y2LYW8</accession>
<keyword evidence="3" id="KW-1185">Reference proteome</keyword>
<gene>
    <name evidence="2" type="ORF">AVEN_200866_1</name>
</gene>
<evidence type="ECO:0000313" key="3">
    <source>
        <dbReference type="Proteomes" id="UP000499080"/>
    </source>
</evidence>
<dbReference type="EMBL" id="BGPR01006514">
    <property type="protein sequence ID" value="GBN19652.1"/>
    <property type="molecule type" value="Genomic_DNA"/>
</dbReference>
<name>A0A4Y2LYW8_ARAVE</name>
<proteinExistence type="predicted"/>
<dbReference type="Proteomes" id="UP000499080">
    <property type="component" value="Unassembled WGS sequence"/>
</dbReference>
<organism evidence="2 3">
    <name type="scientific">Araneus ventricosus</name>
    <name type="common">Orbweaver spider</name>
    <name type="synonym">Epeira ventricosa</name>
    <dbReference type="NCBI Taxonomy" id="182803"/>
    <lineage>
        <taxon>Eukaryota</taxon>
        <taxon>Metazoa</taxon>
        <taxon>Ecdysozoa</taxon>
        <taxon>Arthropoda</taxon>
        <taxon>Chelicerata</taxon>
        <taxon>Arachnida</taxon>
        <taxon>Araneae</taxon>
        <taxon>Araneomorphae</taxon>
        <taxon>Entelegynae</taxon>
        <taxon>Araneoidea</taxon>
        <taxon>Araneidae</taxon>
        <taxon>Araneus</taxon>
    </lineage>
</organism>
<evidence type="ECO:0000313" key="2">
    <source>
        <dbReference type="EMBL" id="GBN19652.1"/>
    </source>
</evidence>
<reference evidence="2 3" key="1">
    <citation type="journal article" date="2019" name="Sci. Rep.">
        <title>Orb-weaving spider Araneus ventricosus genome elucidates the spidroin gene catalogue.</title>
        <authorList>
            <person name="Kono N."/>
            <person name="Nakamura H."/>
            <person name="Ohtoshi R."/>
            <person name="Moran D.A.P."/>
            <person name="Shinohara A."/>
            <person name="Yoshida Y."/>
            <person name="Fujiwara M."/>
            <person name="Mori M."/>
            <person name="Tomita M."/>
            <person name="Arakawa K."/>
        </authorList>
    </citation>
    <scope>NUCLEOTIDE SEQUENCE [LARGE SCALE GENOMIC DNA]</scope>
</reference>
<dbReference type="AlphaFoldDB" id="A0A4Y2LYW8"/>
<comment type="caution">
    <text evidence="2">The sequence shown here is derived from an EMBL/GenBank/DDBJ whole genome shotgun (WGS) entry which is preliminary data.</text>
</comment>
<sequence>MEPLSDDDDHGSTAEKNGAGMFHSPPSFHSQISRLSGIPGTFRGKKRSELKIEKVKRVSSSLLQKKQFISNCCADSIQNYYTVRSVEGETFSKIKDLFGWIC</sequence>